<dbReference type="AlphaFoldDB" id="A0A0L6ZCC2"/>
<protein>
    <recommendedName>
        <fullName evidence="3">Glycosyl hydrolase-like 10 domain-containing protein</fullName>
    </recommendedName>
</protein>
<reference evidence="2" key="1">
    <citation type="submission" date="2015-08" db="EMBL/GenBank/DDBJ databases">
        <title>Genome sequence of the strict anaerobe Clostridium homopropionicum LuHBu1 (DSM 5847T).</title>
        <authorList>
            <person name="Poehlein A."/>
            <person name="Beck M."/>
            <person name="Schiel-Bengelsdorf B."/>
            <person name="Bengelsdorf F.R."/>
            <person name="Daniel R."/>
            <person name="Duerre P."/>
        </authorList>
    </citation>
    <scope>NUCLEOTIDE SEQUENCE [LARGE SCALE GENOMIC DNA]</scope>
    <source>
        <strain evidence="2">DSM 5847</strain>
    </source>
</reference>
<organism evidence="1 2">
    <name type="scientific">Clostridium homopropionicum DSM 5847</name>
    <dbReference type="NCBI Taxonomy" id="1121318"/>
    <lineage>
        <taxon>Bacteria</taxon>
        <taxon>Bacillati</taxon>
        <taxon>Bacillota</taxon>
        <taxon>Clostridia</taxon>
        <taxon>Eubacteriales</taxon>
        <taxon>Clostridiaceae</taxon>
        <taxon>Clostridium</taxon>
    </lineage>
</organism>
<comment type="caution">
    <text evidence="1">The sequence shown here is derived from an EMBL/GenBank/DDBJ whole genome shotgun (WGS) entry which is preliminary data.</text>
</comment>
<dbReference type="Proteomes" id="UP000037043">
    <property type="component" value="Unassembled WGS sequence"/>
</dbReference>
<evidence type="ECO:0008006" key="3">
    <source>
        <dbReference type="Google" id="ProtNLM"/>
    </source>
</evidence>
<name>A0A0L6ZCC2_9CLOT</name>
<evidence type="ECO:0000313" key="2">
    <source>
        <dbReference type="Proteomes" id="UP000037043"/>
    </source>
</evidence>
<dbReference type="PATRIC" id="fig|1121318.3.peg.761"/>
<proteinExistence type="predicted"/>
<dbReference type="EMBL" id="LHUR01000012">
    <property type="protein sequence ID" value="KOA20615.1"/>
    <property type="molecule type" value="Genomic_DNA"/>
</dbReference>
<sequence>MKIEITKSFKLFAILLFLIMLTGYNGNINAQVIEEPIVKKDKVWKILFDDEVNFDSRAVRAINVTNKKGEKVNISLELSSDKKAILVKPPIRNYEEGESYTLTVDTNVHGVRKGKLKKKKQLKFTVNAENIFAGMTNLKPDDNVIAQGDKKFIFNELNKISQVDEKNLTNSGWKVTIYKLRNFSEIRPLLYSIQGSKDIKIPLKLKGWLGVSIGFTSDTEEFKVAYKDKEFSYKNFDKNNVKRTDKYINEQFIFAENFNEDSIIIRPVEGKKTEIAYIKFTSLNEKQISLYNKKALEDKSLVYDNDGFTDFFWGKYPDASKLEEMPVNLKNKLKADELNWCLGTTGLLNYDSEYAGPAFYGAAKYDNDVREGDILARKQIINIINSTGKAPVEVVGTKGQEINLGVSASLRMNAFYNEKALKFLNGYMYDYYDDCLQEDSHFLSFYYPKYRKYIIEILKEASGLRGVKSLNLDFCRYPYVMGSEASLDEKIQIMNDFLREIRSEIPNMKIAVRFPYTDALAYGLDVETWIRERLVDRIIPSALSYEEFFDVSKFAELVKDTNIELYVGITANIKGIDLTPETEKLLKEGRYVSDNKYLSPEEYLFRAKQSYDAGAKGLFLFNTLNDLDLESDVSPDLKLLKSSIEVDKWMEFGYPAYLVNSRIDWEL</sequence>
<accession>A0A0L6ZCC2</accession>
<dbReference type="RefSeq" id="WP_074782753.1">
    <property type="nucleotide sequence ID" value="NZ_LHUR01000012.1"/>
</dbReference>
<keyword evidence="2" id="KW-1185">Reference proteome</keyword>
<gene>
    <name evidence="1" type="ORF">CLHOM_07570</name>
</gene>
<evidence type="ECO:0000313" key="1">
    <source>
        <dbReference type="EMBL" id="KOA20615.1"/>
    </source>
</evidence>
<dbReference type="STRING" id="36844.SAMN04488501_103247"/>